<dbReference type="GO" id="GO:0030170">
    <property type="term" value="F:pyridoxal phosphate binding"/>
    <property type="evidence" value="ECO:0007669"/>
    <property type="project" value="UniProtKB-UniRule"/>
</dbReference>
<dbReference type="PRINTS" id="PR00992">
    <property type="entry name" value="ALARACEMASE"/>
</dbReference>
<dbReference type="InterPro" id="IPR009006">
    <property type="entry name" value="Ala_racemase/Decarboxylase_C"/>
</dbReference>
<proteinExistence type="inferred from homology"/>
<evidence type="ECO:0000256" key="7">
    <source>
        <dbReference type="PIRSR" id="PIRSR600821-52"/>
    </source>
</evidence>
<dbReference type="Gene3D" id="3.20.20.10">
    <property type="entry name" value="Alanine racemase"/>
    <property type="match status" value="1"/>
</dbReference>
<dbReference type="Pfam" id="PF00842">
    <property type="entry name" value="Ala_racemase_C"/>
    <property type="match status" value="1"/>
</dbReference>
<gene>
    <name evidence="9" type="primary">alr</name>
    <name evidence="9" type="ORF">NITHO_4500004</name>
</gene>
<dbReference type="Pfam" id="PF01168">
    <property type="entry name" value="Ala_racemase_N"/>
    <property type="match status" value="1"/>
</dbReference>
<comment type="cofactor">
    <cofactor evidence="2 5 6">
        <name>pyridoxal 5'-phosphate</name>
        <dbReference type="ChEBI" id="CHEBI:597326"/>
    </cofactor>
</comment>
<sequence length="420" mass="43888">MRFDERVAAALSWTHALIDLDALAGNIAALLACLPPGAGLMAVAKANAYGHGLVPCARAALEAGATHLAVARIEEGLLLRKSGITAPILVLGPSNSFLVRHAVANGIALAVGSSESVQAIAACLGDGLGPASLHLKIDSGMHRYGVQPDDAPGLARAIAQDSRLALEGLFTHFATADAADDQFLREQVRRFTAVRRELAHAGINPPLVHLANSPATLRRVPHWPDLRLPGEVSLVRTGVAMYGLSPSADVPVSREFQPVMTLKTRLARVFTIAPGEGVSYGLTYVASERVRCATLPLGYGDGLARRLSNRGWAVIHGASCPIRGRVSMDQTVVEIGDLDAAEGDEAIVIGDGRDGAMTASQAAALYGTINYEVVTAVPERVPRVYLRDGRPAAILDLIGFAGPDSEPARATADLSPNAAG</sequence>
<evidence type="ECO:0000256" key="2">
    <source>
        <dbReference type="ARBA" id="ARBA00001933"/>
    </source>
</evidence>
<evidence type="ECO:0000256" key="5">
    <source>
        <dbReference type="HAMAP-Rule" id="MF_01201"/>
    </source>
</evidence>
<organism evidence="9 10">
    <name type="scientific">Nitrolancea hollandica Lb</name>
    <dbReference type="NCBI Taxonomy" id="1129897"/>
    <lineage>
        <taxon>Bacteria</taxon>
        <taxon>Pseudomonadati</taxon>
        <taxon>Thermomicrobiota</taxon>
        <taxon>Thermomicrobia</taxon>
        <taxon>Sphaerobacterales</taxon>
        <taxon>Sphaerobacterineae</taxon>
        <taxon>Sphaerobacteraceae</taxon>
        <taxon>Nitrolancea</taxon>
    </lineage>
</organism>
<accession>I4EKA9</accession>
<keyword evidence="10" id="KW-1185">Reference proteome</keyword>
<feature type="active site" description="Proton acceptor; specific for L-alanine" evidence="5">
    <location>
        <position position="280"/>
    </location>
</feature>
<dbReference type="SUPFAM" id="SSF51419">
    <property type="entry name" value="PLP-binding barrel"/>
    <property type="match status" value="1"/>
</dbReference>
<dbReference type="InterPro" id="IPR011079">
    <property type="entry name" value="Ala_racemase_C"/>
</dbReference>
<feature type="binding site" evidence="5 7">
    <location>
        <position position="143"/>
    </location>
    <ligand>
        <name>substrate</name>
    </ligand>
</feature>
<dbReference type="EMBL" id="CAGS01000391">
    <property type="protein sequence ID" value="CCF85121.1"/>
    <property type="molecule type" value="Genomic_DNA"/>
</dbReference>
<dbReference type="InterPro" id="IPR020622">
    <property type="entry name" value="Ala_racemase_pyridoxalP-BS"/>
</dbReference>
<feature type="modified residue" description="N6-(pyridoxal phosphate)lysine" evidence="5 6">
    <location>
        <position position="45"/>
    </location>
</feature>
<dbReference type="SMART" id="SM01005">
    <property type="entry name" value="Ala_racemase_C"/>
    <property type="match status" value="1"/>
</dbReference>
<evidence type="ECO:0000256" key="6">
    <source>
        <dbReference type="PIRSR" id="PIRSR600821-50"/>
    </source>
</evidence>
<comment type="similarity">
    <text evidence="5">Belongs to the alanine racemase family.</text>
</comment>
<dbReference type="EC" id="5.1.1.1" evidence="5"/>
<dbReference type="FunFam" id="3.20.20.10:FF:000002">
    <property type="entry name" value="Alanine racemase"/>
    <property type="match status" value="1"/>
</dbReference>
<dbReference type="Proteomes" id="UP000004221">
    <property type="component" value="Unassembled WGS sequence"/>
</dbReference>
<dbReference type="RefSeq" id="WP_008479797.1">
    <property type="nucleotide sequence ID" value="NZ_CAGS01000391.1"/>
</dbReference>
<comment type="caution">
    <text evidence="9">The sequence shown here is derived from an EMBL/GenBank/DDBJ whole genome shotgun (WGS) entry which is preliminary data.</text>
</comment>
<protein>
    <recommendedName>
        <fullName evidence="5">Alanine racemase</fullName>
        <ecNumber evidence="5">5.1.1.1</ecNumber>
    </recommendedName>
</protein>
<feature type="domain" description="Alanine racemase C-terminal" evidence="8">
    <location>
        <begin position="259"/>
        <end position="386"/>
    </location>
</feature>
<keyword evidence="3 5" id="KW-0663">Pyridoxal phosphate</keyword>
<dbReference type="GO" id="GO:0030632">
    <property type="term" value="P:D-alanine biosynthetic process"/>
    <property type="evidence" value="ECO:0007669"/>
    <property type="project" value="UniProtKB-UniRule"/>
</dbReference>
<dbReference type="HAMAP" id="MF_01201">
    <property type="entry name" value="Ala_racemase"/>
    <property type="match status" value="1"/>
</dbReference>
<dbReference type="GO" id="GO:0005829">
    <property type="term" value="C:cytosol"/>
    <property type="evidence" value="ECO:0007669"/>
    <property type="project" value="TreeGrafter"/>
</dbReference>
<evidence type="ECO:0000259" key="8">
    <source>
        <dbReference type="SMART" id="SM01005"/>
    </source>
</evidence>
<reference evidence="9 10" key="1">
    <citation type="journal article" date="2012" name="ISME J.">
        <title>Nitrification expanded: discovery, physiology and genomics of a nitrite-oxidizing bacterium from the phylum Chloroflexi.</title>
        <authorList>
            <person name="Sorokin D.Y."/>
            <person name="Lucker S."/>
            <person name="Vejmelkova D."/>
            <person name="Kostrikina N.A."/>
            <person name="Kleerebezem R."/>
            <person name="Rijpstra W.I."/>
            <person name="Damste J.S."/>
            <person name="Le Paslier D."/>
            <person name="Muyzer G."/>
            <person name="Wagner M."/>
            <person name="van Loosdrecht M.C."/>
            <person name="Daims H."/>
        </authorList>
    </citation>
    <scope>NUCLEOTIDE SEQUENCE [LARGE SCALE GENOMIC DNA]</scope>
    <source>
        <strain evidence="10">none</strain>
    </source>
</reference>
<dbReference type="PANTHER" id="PTHR30511:SF0">
    <property type="entry name" value="ALANINE RACEMASE, CATABOLIC-RELATED"/>
    <property type="match status" value="1"/>
</dbReference>
<dbReference type="AlphaFoldDB" id="I4EKA9"/>
<dbReference type="CDD" id="cd00430">
    <property type="entry name" value="PLPDE_III_AR"/>
    <property type="match status" value="1"/>
</dbReference>
<evidence type="ECO:0000256" key="3">
    <source>
        <dbReference type="ARBA" id="ARBA00022898"/>
    </source>
</evidence>
<dbReference type="PROSITE" id="PS51257">
    <property type="entry name" value="PROKAR_LIPOPROTEIN"/>
    <property type="match status" value="1"/>
</dbReference>
<comment type="pathway">
    <text evidence="5">Amino-acid biosynthesis; D-alanine biosynthesis; D-alanine from L-alanine: step 1/1.</text>
</comment>
<dbReference type="UniPathway" id="UPA00042">
    <property type="reaction ID" value="UER00497"/>
</dbReference>
<dbReference type="SUPFAM" id="SSF50621">
    <property type="entry name" value="Alanine racemase C-terminal domain-like"/>
    <property type="match status" value="1"/>
</dbReference>
<dbReference type="InterPro" id="IPR029066">
    <property type="entry name" value="PLP-binding_barrel"/>
</dbReference>
<dbReference type="InterPro" id="IPR000821">
    <property type="entry name" value="Ala_racemase"/>
</dbReference>
<dbReference type="GO" id="GO:0009252">
    <property type="term" value="P:peptidoglycan biosynthetic process"/>
    <property type="evidence" value="ECO:0007669"/>
    <property type="project" value="TreeGrafter"/>
</dbReference>
<evidence type="ECO:0000313" key="9">
    <source>
        <dbReference type="EMBL" id="CCF85121.1"/>
    </source>
</evidence>
<dbReference type="NCBIfam" id="TIGR00492">
    <property type="entry name" value="alr"/>
    <property type="match status" value="1"/>
</dbReference>
<evidence type="ECO:0000256" key="1">
    <source>
        <dbReference type="ARBA" id="ARBA00000316"/>
    </source>
</evidence>
<dbReference type="GO" id="GO:0008784">
    <property type="term" value="F:alanine racemase activity"/>
    <property type="evidence" value="ECO:0007669"/>
    <property type="project" value="UniProtKB-UniRule"/>
</dbReference>
<evidence type="ECO:0000256" key="4">
    <source>
        <dbReference type="ARBA" id="ARBA00023235"/>
    </source>
</evidence>
<evidence type="ECO:0000313" key="10">
    <source>
        <dbReference type="Proteomes" id="UP000004221"/>
    </source>
</evidence>
<feature type="binding site" evidence="5 7">
    <location>
        <position position="328"/>
    </location>
    <ligand>
        <name>substrate</name>
    </ligand>
</feature>
<dbReference type="Gene3D" id="2.40.37.10">
    <property type="entry name" value="Lyase, Ornithine Decarboxylase, Chain A, domain 1"/>
    <property type="match status" value="1"/>
</dbReference>
<dbReference type="PROSITE" id="PS00395">
    <property type="entry name" value="ALANINE_RACEMASE"/>
    <property type="match status" value="1"/>
</dbReference>
<comment type="catalytic activity">
    <reaction evidence="1 5">
        <text>L-alanine = D-alanine</text>
        <dbReference type="Rhea" id="RHEA:20249"/>
        <dbReference type="ChEBI" id="CHEBI:57416"/>
        <dbReference type="ChEBI" id="CHEBI:57972"/>
        <dbReference type="EC" id="5.1.1.1"/>
    </reaction>
</comment>
<keyword evidence="4 5" id="KW-0413">Isomerase</keyword>
<feature type="active site" description="Proton acceptor; specific for D-alanine" evidence="5">
    <location>
        <position position="45"/>
    </location>
</feature>
<comment type="function">
    <text evidence="5">Catalyzes the interconversion of L-alanine and D-alanine. May also act on other amino acids.</text>
</comment>
<name>I4EKA9_9BACT</name>
<dbReference type="PANTHER" id="PTHR30511">
    <property type="entry name" value="ALANINE RACEMASE"/>
    <property type="match status" value="1"/>
</dbReference>
<dbReference type="InterPro" id="IPR001608">
    <property type="entry name" value="Ala_racemase_N"/>
</dbReference>